<sequence>MRKLQCGIVEAICKYTEDTEVPAIFSVWAGISAVGAAMGRDCFVDQGYFAIYPNLYVILVAGSARCRKSTAVNIAGDFIQKVVPKINLISQKVTPEGLIGMLSGLIGDEGATTVVPSAVGVAVVDELSTLIDKNAFKSGLIALLTNLYDCKDFEYLTRGRGRELVNNPCLSVLGASTIRWIKDTIPEVAIGGGFTSRIVFVYKDKREKLVPWPVMSAENKALSEDIVHDLCEVSKMRGPIALDKGALDTYKEEYVNFYENSSLMKDEGLAGYANRRHHILLKVSMIICASRTDNRLITQHEMNMSIKLLRKAENAMPFILRTIMSEKVGTVFESILTFIISMGSVGRPRLIREFRHKMTSQDLDVLLRTLEEEGVILQTVDGSKIVYTYTGKGM</sequence>
<dbReference type="EMBL" id="LAZR01007129">
    <property type="protein sequence ID" value="KKM87258.1"/>
    <property type="molecule type" value="Genomic_DNA"/>
</dbReference>
<dbReference type="AlphaFoldDB" id="A0A0F9L004"/>
<name>A0A0F9L004_9ZZZZ</name>
<protein>
    <recommendedName>
        <fullName evidence="2">MCM domain-containing protein</fullName>
    </recommendedName>
</protein>
<accession>A0A0F9L004</accession>
<comment type="caution">
    <text evidence="1">The sequence shown here is derived from an EMBL/GenBank/DDBJ whole genome shotgun (WGS) entry which is preliminary data.</text>
</comment>
<organism evidence="1">
    <name type="scientific">marine sediment metagenome</name>
    <dbReference type="NCBI Taxonomy" id="412755"/>
    <lineage>
        <taxon>unclassified sequences</taxon>
        <taxon>metagenomes</taxon>
        <taxon>ecological metagenomes</taxon>
    </lineage>
</organism>
<reference evidence="1" key="1">
    <citation type="journal article" date="2015" name="Nature">
        <title>Complex archaea that bridge the gap between prokaryotes and eukaryotes.</title>
        <authorList>
            <person name="Spang A."/>
            <person name="Saw J.H."/>
            <person name="Jorgensen S.L."/>
            <person name="Zaremba-Niedzwiedzka K."/>
            <person name="Martijn J."/>
            <person name="Lind A.E."/>
            <person name="van Eijk R."/>
            <person name="Schleper C."/>
            <person name="Guy L."/>
            <person name="Ettema T.J."/>
        </authorList>
    </citation>
    <scope>NUCLEOTIDE SEQUENCE</scope>
</reference>
<proteinExistence type="predicted"/>
<evidence type="ECO:0000313" key="1">
    <source>
        <dbReference type="EMBL" id="KKM87258.1"/>
    </source>
</evidence>
<gene>
    <name evidence="1" type="ORF">LCGC14_1270810</name>
</gene>
<evidence type="ECO:0008006" key="2">
    <source>
        <dbReference type="Google" id="ProtNLM"/>
    </source>
</evidence>